<name>A0A848LPQ4_9BACT</name>
<dbReference type="EMBL" id="JABBJJ010000210">
    <property type="protein sequence ID" value="NMO19868.1"/>
    <property type="molecule type" value="Genomic_DNA"/>
</dbReference>
<feature type="region of interest" description="Disordered" evidence="1">
    <location>
        <begin position="144"/>
        <end position="196"/>
    </location>
</feature>
<organism evidence="2 3">
    <name type="scientific">Pyxidicoccus fallax</name>
    <dbReference type="NCBI Taxonomy" id="394095"/>
    <lineage>
        <taxon>Bacteria</taxon>
        <taxon>Pseudomonadati</taxon>
        <taxon>Myxococcota</taxon>
        <taxon>Myxococcia</taxon>
        <taxon>Myxococcales</taxon>
        <taxon>Cystobacterineae</taxon>
        <taxon>Myxococcaceae</taxon>
        <taxon>Pyxidicoccus</taxon>
    </lineage>
</organism>
<feature type="compositionally biased region" description="Low complexity" evidence="1">
    <location>
        <begin position="70"/>
        <end position="81"/>
    </location>
</feature>
<comment type="caution">
    <text evidence="2">The sequence shown here is derived from an EMBL/GenBank/DDBJ whole genome shotgun (WGS) entry which is preliminary data.</text>
</comment>
<protein>
    <submittedName>
        <fullName evidence="2">Cell wall protein</fullName>
    </submittedName>
</protein>
<accession>A0A848LPQ4</accession>
<feature type="region of interest" description="Disordered" evidence="1">
    <location>
        <begin position="62"/>
        <end position="81"/>
    </location>
</feature>
<evidence type="ECO:0000256" key="1">
    <source>
        <dbReference type="SAM" id="MobiDB-lite"/>
    </source>
</evidence>
<evidence type="ECO:0000313" key="3">
    <source>
        <dbReference type="Proteomes" id="UP000518300"/>
    </source>
</evidence>
<sequence>MATRAAPSTEPLEEAFREALRDSLKAALAGLAVDLGRIAERLAGGVRLPPFAFQGTFDFQDTSAEETPDSESSATAEAETAPEPRACAVIGCRQPVRSLGYCAAHYQKRRLMVATGRLHSAWVEDAAPHSIPDVILSRRRREASEKAAPRVEVAQPSAPRAWIRKKGQPVPTSPSATEASPKPLPGPATARHAENGDVAATLARWATEFRSGKRNG</sequence>
<gene>
    <name evidence="2" type="ORF">HG543_34165</name>
</gene>
<evidence type="ECO:0000313" key="2">
    <source>
        <dbReference type="EMBL" id="NMO19868.1"/>
    </source>
</evidence>
<proteinExistence type="predicted"/>
<dbReference type="AlphaFoldDB" id="A0A848LPQ4"/>
<keyword evidence="3" id="KW-1185">Reference proteome</keyword>
<dbReference type="Proteomes" id="UP000518300">
    <property type="component" value="Unassembled WGS sequence"/>
</dbReference>
<reference evidence="2 3" key="1">
    <citation type="submission" date="2020-04" db="EMBL/GenBank/DDBJ databases">
        <title>Draft genome of Pyxidicoccus fallax type strain.</title>
        <authorList>
            <person name="Whitworth D.E."/>
        </authorList>
    </citation>
    <scope>NUCLEOTIDE SEQUENCE [LARGE SCALE GENOMIC DNA]</scope>
    <source>
        <strain evidence="2 3">DSM 14698</strain>
    </source>
</reference>